<comment type="function">
    <text evidence="4">Catalyzes the reduction of 1-pyrroline-5-carboxylate (PCA) to L-proline.</text>
</comment>
<protein>
    <recommendedName>
        <fullName evidence="4 5">Pyrroline-5-carboxylate reductase</fullName>
        <shortName evidence="4">P5C reductase</shortName>
        <shortName evidence="4">P5CR</shortName>
        <ecNumber evidence="4 5">1.5.1.2</ecNumber>
    </recommendedName>
    <alternativeName>
        <fullName evidence="4">PCA reductase</fullName>
    </alternativeName>
</protein>
<dbReference type="Gene3D" id="3.40.50.720">
    <property type="entry name" value="NAD(P)-binding Rossmann-like Domain"/>
    <property type="match status" value="1"/>
</dbReference>
<keyword evidence="10" id="KW-1185">Reference proteome</keyword>
<proteinExistence type="inferred from homology"/>
<evidence type="ECO:0000256" key="2">
    <source>
        <dbReference type="ARBA" id="ARBA00022857"/>
    </source>
</evidence>
<dbReference type="SUPFAM" id="SSF48179">
    <property type="entry name" value="6-phosphogluconate dehydrogenase C-terminal domain-like"/>
    <property type="match status" value="1"/>
</dbReference>
<dbReference type="InterPro" id="IPR000304">
    <property type="entry name" value="Pyrroline-COOH_reductase"/>
</dbReference>
<dbReference type="PANTHER" id="PTHR11645:SF0">
    <property type="entry name" value="PYRROLINE-5-CARBOXYLATE REDUCTASE 3"/>
    <property type="match status" value="1"/>
</dbReference>
<evidence type="ECO:0000313" key="10">
    <source>
        <dbReference type="Proteomes" id="UP000262371"/>
    </source>
</evidence>
<feature type="domain" description="Pyrroline-5-carboxylate reductase catalytic N-terminal" evidence="7">
    <location>
        <begin position="12"/>
        <end position="96"/>
    </location>
</feature>
<keyword evidence="2 4" id="KW-0521">NADP</keyword>
<comment type="catalytic activity">
    <reaction evidence="4">
        <text>L-proline + NAD(+) = (S)-1-pyrroline-5-carboxylate + NADH + 2 H(+)</text>
        <dbReference type="Rhea" id="RHEA:14105"/>
        <dbReference type="ChEBI" id="CHEBI:15378"/>
        <dbReference type="ChEBI" id="CHEBI:17388"/>
        <dbReference type="ChEBI" id="CHEBI:57540"/>
        <dbReference type="ChEBI" id="CHEBI:57945"/>
        <dbReference type="ChEBI" id="CHEBI:60039"/>
        <dbReference type="EC" id="1.5.1.2"/>
    </reaction>
</comment>
<dbReference type="InterPro" id="IPR008927">
    <property type="entry name" value="6-PGluconate_DH-like_C_sf"/>
</dbReference>
<dbReference type="Pfam" id="PF03807">
    <property type="entry name" value="F420_oxidored"/>
    <property type="match status" value="1"/>
</dbReference>
<dbReference type="NCBIfam" id="TIGR00112">
    <property type="entry name" value="proC"/>
    <property type="match status" value="1"/>
</dbReference>
<dbReference type="InterPro" id="IPR028939">
    <property type="entry name" value="P5C_Rdtase_cat_N"/>
</dbReference>
<dbReference type="InterPro" id="IPR029036">
    <property type="entry name" value="P5CR_dimer"/>
</dbReference>
<dbReference type="PANTHER" id="PTHR11645">
    <property type="entry name" value="PYRROLINE-5-CARBOXYLATE REDUCTASE"/>
    <property type="match status" value="1"/>
</dbReference>
<dbReference type="EMBL" id="QUWV01000070">
    <property type="protein sequence ID" value="RFD19915.1"/>
    <property type="molecule type" value="Genomic_DNA"/>
</dbReference>
<dbReference type="Pfam" id="PF14748">
    <property type="entry name" value="P5CR_dimer"/>
    <property type="match status" value="1"/>
</dbReference>
<dbReference type="OrthoDB" id="9805754at2"/>
<comment type="subcellular location">
    <subcellularLocation>
        <location evidence="4">Cytoplasm</location>
    </subcellularLocation>
</comment>
<evidence type="ECO:0000259" key="7">
    <source>
        <dbReference type="Pfam" id="PF03807"/>
    </source>
</evidence>
<keyword evidence="3 4" id="KW-0560">Oxidoreductase</keyword>
<dbReference type="InterPro" id="IPR036291">
    <property type="entry name" value="NAD(P)-bd_dom_sf"/>
</dbReference>
<dbReference type="Gene3D" id="1.10.3730.10">
    <property type="entry name" value="ProC C-terminal domain-like"/>
    <property type="match status" value="1"/>
</dbReference>
<dbReference type="SUPFAM" id="SSF51735">
    <property type="entry name" value="NAD(P)-binding Rossmann-fold domains"/>
    <property type="match status" value="1"/>
</dbReference>
<dbReference type="UniPathway" id="UPA00098">
    <property type="reaction ID" value="UER00361"/>
</dbReference>
<dbReference type="GO" id="GO:0055129">
    <property type="term" value="P:L-proline biosynthetic process"/>
    <property type="evidence" value="ECO:0007669"/>
    <property type="project" value="UniProtKB-UniRule"/>
</dbReference>
<evidence type="ECO:0000256" key="4">
    <source>
        <dbReference type="HAMAP-Rule" id="MF_01925"/>
    </source>
</evidence>
<comment type="caution">
    <text evidence="9">The sequence shown here is derived from an EMBL/GenBank/DDBJ whole genome shotgun (WGS) entry which is preliminary data.</text>
</comment>
<dbReference type="PIRSF" id="PIRSF000193">
    <property type="entry name" value="Pyrrol-5-carb_rd"/>
    <property type="match status" value="1"/>
</dbReference>
<accession>A0A371Z099</accession>
<feature type="domain" description="Pyrroline-5-carboxylate reductase dimerisation" evidence="8">
    <location>
        <begin position="168"/>
        <end position="273"/>
    </location>
</feature>
<comment type="catalytic activity">
    <reaction evidence="4">
        <text>L-proline + NADP(+) = (S)-1-pyrroline-5-carboxylate + NADPH + 2 H(+)</text>
        <dbReference type="Rhea" id="RHEA:14109"/>
        <dbReference type="ChEBI" id="CHEBI:15378"/>
        <dbReference type="ChEBI" id="CHEBI:17388"/>
        <dbReference type="ChEBI" id="CHEBI:57783"/>
        <dbReference type="ChEBI" id="CHEBI:58349"/>
        <dbReference type="ChEBI" id="CHEBI:60039"/>
        <dbReference type="EC" id="1.5.1.2"/>
    </reaction>
</comment>
<evidence type="ECO:0000256" key="6">
    <source>
        <dbReference type="PIRSR" id="PIRSR000193-1"/>
    </source>
</evidence>
<dbReference type="GO" id="GO:0005737">
    <property type="term" value="C:cytoplasm"/>
    <property type="evidence" value="ECO:0007669"/>
    <property type="project" value="UniProtKB-SubCell"/>
</dbReference>
<dbReference type="FunFam" id="1.10.3730.10:FF:000001">
    <property type="entry name" value="Pyrroline-5-carboxylate reductase"/>
    <property type="match status" value="1"/>
</dbReference>
<feature type="binding site" evidence="6">
    <location>
        <begin position="69"/>
        <end position="72"/>
    </location>
    <ligand>
        <name>NADP(+)</name>
        <dbReference type="ChEBI" id="CHEBI:58349"/>
    </ligand>
</feature>
<dbReference type="AlphaFoldDB" id="A0A371Z099"/>
<keyword evidence="4" id="KW-0641">Proline biosynthesis</keyword>
<dbReference type="HAMAP" id="MF_01925">
    <property type="entry name" value="P5C_reductase"/>
    <property type="match status" value="1"/>
</dbReference>
<evidence type="ECO:0000313" key="9">
    <source>
        <dbReference type="EMBL" id="RFD19915.1"/>
    </source>
</evidence>
<gene>
    <name evidence="4" type="primary">proC</name>
    <name evidence="9" type="ORF">DY926_09080</name>
</gene>
<dbReference type="EC" id="1.5.1.2" evidence="4 5"/>
<keyword evidence="4" id="KW-0963">Cytoplasm</keyword>
<organism evidence="9 10">
    <name type="scientific">Komagataeibacter melaceti</name>
    <dbReference type="NCBI Taxonomy" id="2766577"/>
    <lineage>
        <taxon>Bacteria</taxon>
        <taxon>Pseudomonadati</taxon>
        <taxon>Pseudomonadota</taxon>
        <taxon>Alphaproteobacteria</taxon>
        <taxon>Acetobacterales</taxon>
        <taxon>Acetobacteraceae</taxon>
        <taxon>Komagataeibacter</taxon>
    </lineage>
</organism>
<evidence type="ECO:0000259" key="8">
    <source>
        <dbReference type="Pfam" id="PF14748"/>
    </source>
</evidence>
<dbReference type="GO" id="GO:0004735">
    <property type="term" value="F:pyrroline-5-carboxylate reductase activity"/>
    <property type="evidence" value="ECO:0007669"/>
    <property type="project" value="UniProtKB-UniRule"/>
</dbReference>
<reference evidence="9 10" key="1">
    <citation type="submission" date="2018-08" db="EMBL/GenBank/DDBJ databases">
        <title>Komagataeibacter sp. AV 382.</title>
        <authorList>
            <person name="Skraban J."/>
            <person name="Trcek J."/>
        </authorList>
    </citation>
    <scope>NUCLEOTIDE SEQUENCE [LARGE SCALE GENOMIC DNA]</scope>
    <source>
        <strain evidence="9 10">AV 382</strain>
    </source>
</reference>
<keyword evidence="4" id="KW-0028">Amino-acid biosynthesis</keyword>
<comment type="similarity">
    <text evidence="1 4">Belongs to the pyrroline-5-carboxylate reductase family.</text>
</comment>
<evidence type="ECO:0000256" key="3">
    <source>
        <dbReference type="ARBA" id="ARBA00023002"/>
    </source>
</evidence>
<evidence type="ECO:0000256" key="5">
    <source>
        <dbReference type="NCBIfam" id="TIGR00112"/>
    </source>
</evidence>
<sequence length="280" mass="29172">MTQTTTLPPVLLVGCGNMGGAMLDGWLKEGLAPSFIIDRHRESVPAPHHLVRSPDDVPDDFHPAMIVLATKPQKVDAVMAAIAPFALRAPVLSVLAGRTVAGLSDALADQLPAGSPVPVVIRAMPNTPCSIGQGMTVCYAPPIATPAQRMLCTRLLRAVGDVAWIDHEDQMDMVTAISGSGPAYVFLLAELMEQVGVAGGLPPELARQIARQTVAGAGALMVRSGTDPALLRRNVTSPGGTTQKALEVLMAPDAWPATLATALKAAAHRSRELSGPQPVS</sequence>
<dbReference type="Proteomes" id="UP000262371">
    <property type="component" value="Unassembled WGS sequence"/>
</dbReference>
<comment type="pathway">
    <text evidence="4">Amino-acid biosynthesis; L-proline biosynthesis; L-proline from L-glutamate 5-semialdehyde: step 1/1.</text>
</comment>
<name>A0A371Z099_9PROT</name>
<dbReference type="RefSeq" id="WP_116703067.1">
    <property type="nucleotide sequence ID" value="NZ_QUWV01000070.1"/>
</dbReference>
<evidence type="ECO:0000256" key="1">
    <source>
        <dbReference type="ARBA" id="ARBA00005525"/>
    </source>
</evidence>